<dbReference type="EMBL" id="QHJS02000031">
    <property type="protein sequence ID" value="RRO19829.1"/>
    <property type="molecule type" value="Genomic_DNA"/>
</dbReference>
<accession>A0AA93DMN1</accession>
<proteinExistence type="predicted"/>
<evidence type="ECO:0000313" key="1">
    <source>
        <dbReference type="EMBL" id="RRO19829.1"/>
    </source>
</evidence>
<sequence length="476" mass="55488">MGYIIKRGILVTLDTYERFIEDVHSIPFLGKDGRQSPSYYLDIQKVLQHLICNDFLYAKETPIDDPWTKYSPISSDLGKKKLRFVFEQSRNLCCERALELLKDAGIIDIKAHCFEKHKCRTFSLSKAYLKRWFEVSPQEYKQRDDRYIYLSTGKRQRDNKIITEEQLIHKALSHCDKPRHATRHVSRDTHNYVRQVYASMGGLRINLDKLQAYVPENEREALQKSHFLQHLAERGCKMVSSVPLVVEYFPEYKLAGRGTRSFEKNGGFQAMKAVIKWAVVDGINYDIKSSQLTIIRHELERYGISCKRLRKITKKKIMSRFNVDDKTAKLFIYTLIYSLGEFRKHQDSNAFKTLCEIYGYEQAVVKADEWIEFVRPVKRALNQLVDCYLAKHVNCPGRGWAIRNAVRQTYMVKPKKISVAVRRRILSHMIQGVESKAVYEAILANPGVCGSIEHDGIVSSKPIKWKHSYLELIRKH</sequence>
<organism evidence="1 2">
    <name type="scientific">Pectobacterium aquaticum</name>
    <dbReference type="NCBI Taxonomy" id="2204145"/>
    <lineage>
        <taxon>Bacteria</taxon>
        <taxon>Pseudomonadati</taxon>
        <taxon>Pseudomonadota</taxon>
        <taxon>Gammaproteobacteria</taxon>
        <taxon>Enterobacterales</taxon>
        <taxon>Pectobacteriaceae</taxon>
        <taxon>Pectobacterium</taxon>
    </lineage>
</organism>
<evidence type="ECO:0000313" key="2">
    <source>
        <dbReference type="Proteomes" id="UP000256540"/>
    </source>
</evidence>
<dbReference type="AlphaFoldDB" id="A0AA93DMN1"/>
<reference evidence="1 2" key="1">
    <citation type="submission" date="2018-11" db="EMBL/GenBank/DDBJ databases">
        <title>Draft genome sequences of proposed Pectobacterium aquaticum sp. nov. isolated in France from fresh water.</title>
        <authorList>
            <person name="Pedron J."/>
            <person name="Barny M.A."/>
        </authorList>
    </citation>
    <scope>NUCLEOTIDE SEQUENCE [LARGE SCALE GENOMIC DNA]</scope>
    <source>
        <strain evidence="1 2">A127-S21-F16</strain>
    </source>
</reference>
<dbReference type="Proteomes" id="UP000256540">
    <property type="component" value="Unassembled WGS sequence"/>
</dbReference>
<protein>
    <submittedName>
        <fullName evidence="1">Uncharacterized protein</fullName>
    </submittedName>
</protein>
<gene>
    <name evidence="1" type="ORF">DMB84_010715</name>
</gene>
<dbReference type="RefSeq" id="WP_044206248.1">
    <property type="nucleotide sequence ID" value="NZ_QHJS02000031.1"/>
</dbReference>
<comment type="caution">
    <text evidence="1">The sequence shown here is derived from an EMBL/GenBank/DDBJ whole genome shotgun (WGS) entry which is preliminary data.</text>
</comment>
<name>A0AA93DMN1_9GAMM</name>